<dbReference type="PANTHER" id="PTHR35335">
    <property type="entry name" value="UPF0716 PROTEIN FXSA"/>
    <property type="match status" value="1"/>
</dbReference>
<protein>
    <submittedName>
        <fullName evidence="2">FxsA family protein</fullName>
    </submittedName>
</protein>
<dbReference type="AlphaFoldDB" id="A0A7D5Z518"/>
<dbReference type="PANTHER" id="PTHR35335:SF1">
    <property type="entry name" value="UPF0716 PROTEIN FXSA"/>
    <property type="match status" value="1"/>
</dbReference>
<keyword evidence="1" id="KW-0812">Transmembrane</keyword>
<dbReference type="NCBIfam" id="NF008528">
    <property type="entry name" value="PRK11463.1-2"/>
    <property type="match status" value="1"/>
</dbReference>
<feature type="transmembrane region" description="Helical" evidence="1">
    <location>
        <begin position="78"/>
        <end position="103"/>
    </location>
</feature>
<dbReference type="InterPro" id="IPR007313">
    <property type="entry name" value="FxsA"/>
</dbReference>
<dbReference type="GO" id="GO:0016020">
    <property type="term" value="C:membrane"/>
    <property type="evidence" value="ECO:0007669"/>
    <property type="project" value="InterPro"/>
</dbReference>
<proteinExistence type="predicted"/>
<reference evidence="2 3" key="1">
    <citation type="journal article" date="2016" name="Int. J. Syst. Evol. Microbiol.">
        <title>Chitinibacter fontanus sp. nov., isolated from a spring.</title>
        <authorList>
            <person name="Sheu S.Y."/>
            <person name="Li Y.S."/>
            <person name="Young C.C."/>
            <person name="Chen W.M."/>
        </authorList>
    </citation>
    <scope>NUCLEOTIDE SEQUENCE [LARGE SCALE GENOMIC DNA]</scope>
    <source>
        <strain evidence="2 3">STM-7</strain>
    </source>
</reference>
<dbReference type="Pfam" id="PF04186">
    <property type="entry name" value="FxsA"/>
    <property type="match status" value="1"/>
</dbReference>
<evidence type="ECO:0000313" key="2">
    <source>
        <dbReference type="EMBL" id="QLI82221.1"/>
    </source>
</evidence>
<accession>A0A7D5Z518</accession>
<keyword evidence="1" id="KW-1133">Transmembrane helix</keyword>
<organism evidence="2 3">
    <name type="scientific">Chitinibacter fontanus</name>
    <dbReference type="NCBI Taxonomy" id="1737446"/>
    <lineage>
        <taxon>Bacteria</taxon>
        <taxon>Pseudomonadati</taxon>
        <taxon>Pseudomonadota</taxon>
        <taxon>Betaproteobacteria</taxon>
        <taxon>Neisseriales</taxon>
        <taxon>Chitinibacteraceae</taxon>
        <taxon>Chitinibacter</taxon>
    </lineage>
</organism>
<dbReference type="Proteomes" id="UP000510822">
    <property type="component" value="Chromosome"/>
</dbReference>
<sequence>MPYLVFASLLAYPFLEIMSLVWLSGTIGTFATLLYVLCSFGLGLLMLRHQRLGIGLTLMNDIRTGRLGLHSLFSVARYYIAAVLLIIPGLIGDVIAVILLLPWGKSAPTVGSTGGMPPQDGVIDGEYRRVDPAAEHGTDHTQQRIGQ</sequence>
<gene>
    <name evidence="2" type="ORF">HZU75_12180</name>
</gene>
<name>A0A7D5Z518_9NEIS</name>
<dbReference type="RefSeq" id="WP_180306302.1">
    <property type="nucleotide sequence ID" value="NZ_CP058952.1"/>
</dbReference>
<feature type="transmembrane region" description="Helical" evidence="1">
    <location>
        <begin position="20"/>
        <end position="47"/>
    </location>
</feature>
<evidence type="ECO:0000313" key="3">
    <source>
        <dbReference type="Proteomes" id="UP000510822"/>
    </source>
</evidence>
<evidence type="ECO:0000256" key="1">
    <source>
        <dbReference type="SAM" id="Phobius"/>
    </source>
</evidence>
<keyword evidence="3" id="KW-1185">Reference proteome</keyword>
<keyword evidence="1" id="KW-0472">Membrane</keyword>
<dbReference type="KEGG" id="cfon:HZU75_12180"/>
<dbReference type="EMBL" id="CP058952">
    <property type="protein sequence ID" value="QLI82221.1"/>
    <property type="molecule type" value="Genomic_DNA"/>
</dbReference>